<name>A0ABR7WFN2_9ACTN</name>
<dbReference type="InterPro" id="IPR036271">
    <property type="entry name" value="Tet_transcr_reg_TetR-rel_C_sf"/>
</dbReference>
<keyword evidence="1 2" id="KW-0238">DNA-binding</keyword>
<dbReference type="InterPro" id="IPR001647">
    <property type="entry name" value="HTH_TetR"/>
</dbReference>
<dbReference type="SUPFAM" id="SSF46689">
    <property type="entry name" value="Homeodomain-like"/>
    <property type="match status" value="1"/>
</dbReference>
<dbReference type="PANTHER" id="PTHR30055">
    <property type="entry name" value="HTH-TYPE TRANSCRIPTIONAL REGULATOR RUTR"/>
    <property type="match status" value="1"/>
</dbReference>
<evidence type="ECO:0000256" key="1">
    <source>
        <dbReference type="ARBA" id="ARBA00023125"/>
    </source>
</evidence>
<dbReference type="InterPro" id="IPR050109">
    <property type="entry name" value="HTH-type_TetR-like_transc_reg"/>
</dbReference>
<dbReference type="RefSeq" id="WP_190268127.1">
    <property type="nucleotide sequence ID" value="NZ_BAABAD010000002.1"/>
</dbReference>
<dbReference type="PROSITE" id="PS50977">
    <property type="entry name" value="HTH_TETR_2"/>
    <property type="match status" value="1"/>
</dbReference>
<comment type="caution">
    <text evidence="4">The sequence shown here is derived from an EMBL/GenBank/DDBJ whole genome shotgun (WGS) entry which is preliminary data.</text>
</comment>
<dbReference type="PRINTS" id="PR00455">
    <property type="entry name" value="HTHTETR"/>
</dbReference>
<proteinExistence type="predicted"/>
<gene>
    <name evidence="4" type="ORF">IDF66_18595</name>
</gene>
<organism evidence="4 5">
    <name type="scientific">Gordonia hankookensis</name>
    <dbReference type="NCBI Taxonomy" id="589403"/>
    <lineage>
        <taxon>Bacteria</taxon>
        <taxon>Bacillati</taxon>
        <taxon>Actinomycetota</taxon>
        <taxon>Actinomycetes</taxon>
        <taxon>Mycobacteriales</taxon>
        <taxon>Gordoniaceae</taxon>
        <taxon>Gordonia</taxon>
    </lineage>
</organism>
<dbReference type="PANTHER" id="PTHR30055:SF231">
    <property type="entry name" value="TRANSCRIPTIONAL REGULATORY PROTEIN (PROBABLY DEOR-FAMILY)-RELATED"/>
    <property type="match status" value="1"/>
</dbReference>
<dbReference type="Pfam" id="PF00440">
    <property type="entry name" value="TetR_N"/>
    <property type="match status" value="1"/>
</dbReference>
<evidence type="ECO:0000256" key="2">
    <source>
        <dbReference type="PROSITE-ProRule" id="PRU00335"/>
    </source>
</evidence>
<reference evidence="4 5" key="1">
    <citation type="submission" date="2020-09" db="EMBL/GenBank/DDBJ databases">
        <title>Novel species in genus Gordonia.</title>
        <authorList>
            <person name="Zhang G."/>
        </authorList>
    </citation>
    <scope>NUCLEOTIDE SEQUENCE [LARGE SCALE GENOMIC DNA]</scope>
    <source>
        <strain evidence="4 5">ON-33</strain>
    </source>
</reference>
<dbReference type="Proteomes" id="UP000602395">
    <property type="component" value="Unassembled WGS sequence"/>
</dbReference>
<sequence length="206" mass="22294">MPVERRRELLLDAAFRVIARDGVDGATTRAICAEAGMTLSTFHYVFSSRDDLLAALVERGTDTELAVIADALTAASADGIGGFDGIRIMLRESLFGYIDGLIEDPDREQAMISLNQYARQTAGLAGLGADMYRRYYEAIAYGLDVGAEQAGVEWDRPTDELAPLVVAATDGITLAYLNTRDRAVCERVAEATVTLLLGHVTRTRSS</sequence>
<dbReference type="EMBL" id="JACWMS010000004">
    <property type="protein sequence ID" value="MBD1321593.1"/>
    <property type="molecule type" value="Genomic_DNA"/>
</dbReference>
<dbReference type="Gene3D" id="1.10.357.10">
    <property type="entry name" value="Tetracycline Repressor, domain 2"/>
    <property type="match status" value="1"/>
</dbReference>
<evidence type="ECO:0000259" key="3">
    <source>
        <dbReference type="PROSITE" id="PS50977"/>
    </source>
</evidence>
<evidence type="ECO:0000313" key="4">
    <source>
        <dbReference type="EMBL" id="MBD1321593.1"/>
    </source>
</evidence>
<dbReference type="InterPro" id="IPR009057">
    <property type="entry name" value="Homeodomain-like_sf"/>
</dbReference>
<accession>A0ABR7WFN2</accession>
<feature type="DNA-binding region" description="H-T-H motif" evidence="2">
    <location>
        <begin position="27"/>
        <end position="46"/>
    </location>
</feature>
<keyword evidence="5" id="KW-1185">Reference proteome</keyword>
<evidence type="ECO:0000313" key="5">
    <source>
        <dbReference type="Proteomes" id="UP000602395"/>
    </source>
</evidence>
<feature type="domain" description="HTH tetR-type" evidence="3">
    <location>
        <begin position="4"/>
        <end position="64"/>
    </location>
</feature>
<protein>
    <submittedName>
        <fullName evidence="4">TetR family transcriptional regulator</fullName>
    </submittedName>
</protein>
<dbReference type="SUPFAM" id="SSF48498">
    <property type="entry name" value="Tetracyclin repressor-like, C-terminal domain"/>
    <property type="match status" value="1"/>
</dbReference>